<feature type="compositionally biased region" description="Polar residues" evidence="1">
    <location>
        <begin position="30"/>
        <end position="39"/>
    </location>
</feature>
<protein>
    <submittedName>
        <fullName evidence="2">Uncharacterized protein</fullName>
    </submittedName>
</protein>
<dbReference type="EMBL" id="GBRH01251158">
    <property type="protein sequence ID" value="JAD46737.1"/>
    <property type="molecule type" value="Transcribed_RNA"/>
</dbReference>
<feature type="region of interest" description="Disordered" evidence="1">
    <location>
        <begin position="1"/>
        <end position="39"/>
    </location>
</feature>
<dbReference type="AlphaFoldDB" id="A0A0A9AI19"/>
<reference evidence="2" key="2">
    <citation type="journal article" date="2015" name="Data Brief">
        <title>Shoot transcriptome of the giant reed, Arundo donax.</title>
        <authorList>
            <person name="Barrero R.A."/>
            <person name="Guerrero F.D."/>
            <person name="Moolhuijzen P."/>
            <person name="Goolsby J.A."/>
            <person name="Tidwell J."/>
            <person name="Bellgard S.E."/>
            <person name="Bellgard M.I."/>
        </authorList>
    </citation>
    <scope>NUCLEOTIDE SEQUENCE</scope>
    <source>
        <tissue evidence="2">Shoot tissue taken approximately 20 cm above the soil surface</tissue>
    </source>
</reference>
<proteinExistence type="predicted"/>
<name>A0A0A9AI19_ARUDO</name>
<reference evidence="2" key="1">
    <citation type="submission" date="2014-09" db="EMBL/GenBank/DDBJ databases">
        <authorList>
            <person name="Magalhaes I.L.F."/>
            <person name="Oliveira U."/>
            <person name="Santos F.R."/>
            <person name="Vidigal T.H.D.A."/>
            <person name="Brescovit A.D."/>
            <person name="Santos A.J."/>
        </authorList>
    </citation>
    <scope>NUCLEOTIDE SEQUENCE</scope>
    <source>
        <tissue evidence="2">Shoot tissue taken approximately 20 cm above the soil surface</tissue>
    </source>
</reference>
<accession>A0A0A9AI19</accession>
<evidence type="ECO:0000313" key="2">
    <source>
        <dbReference type="EMBL" id="JAD46737.1"/>
    </source>
</evidence>
<sequence length="39" mass="4667">MSYARPRTKDLNQMHRKPLTARRQCPIVVSSRQSQWRPS</sequence>
<organism evidence="2">
    <name type="scientific">Arundo donax</name>
    <name type="common">Giant reed</name>
    <name type="synonym">Donax arundinaceus</name>
    <dbReference type="NCBI Taxonomy" id="35708"/>
    <lineage>
        <taxon>Eukaryota</taxon>
        <taxon>Viridiplantae</taxon>
        <taxon>Streptophyta</taxon>
        <taxon>Embryophyta</taxon>
        <taxon>Tracheophyta</taxon>
        <taxon>Spermatophyta</taxon>
        <taxon>Magnoliopsida</taxon>
        <taxon>Liliopsida</taxon>
        <taxon>Poales</taxon>
        <taxon>Poaceae</taxon>
        <taxon>PACMAD clade</taxon>
        <taxon>Arundinoideae</taxon>
        <taxon>Arundineae</taxon>
        <taxon>Arundo</taxon>
    </lineage>
</organism>
<evidence type="ECO:0000256" key="1">
    <source>
        <dbReference type="SAM" id="MobiDB-lite"/>
    </source>
</evidence>